<protein>
    <recommendedName>
        <fullName evidence="8">O-methyltransferase domain-containing protein</fullName>
    </recommendedName>
</protein>
<keyword evidence="3" id="KW-0949">S-adenosyl-L-methionine</keyword>
<dbReference type="Gene3D" id="3.40.50.150">
    <property type="entry name" value="Vaccinia Virus protein VP39"/>
    <property type="match status" value="1"/>
</dbReference>
<sequence>MRQPPPAVVRQALLRPALVRGVQRLSAALGRAGSALQPPQARFLQLTGGVGSIMLMRAAVQTGLVEPLAHGPLTAGAIAAQLGLHADTVHRVLRGLAVYGLTRLDRAGRFSLTKTGRLLLDSHPHTMAGWIRYMTSPMVIEGWSRLPETLRDGRPAFNAATGTTIWEHLAQHPDEEEGFARTMRELTLMAAPLIVAAYPWPEEGTVCDVGGGVGSMLAEVLRARPGLSGLLVDQVGPLGGAGEYLASRGVEGRVTTVEGDLFEGFAASADIYLLKDVLHDWDDEQCARILRTVRAAAPAGARLLVLEWLQEPNRAEFPVSISDIMMLAQTEGRQRSAEEFFALAAPAGFAPGRVVDTGAYGLVELVAV</sequence>
<keyword evidence="2" id="KW-0808">Transferase</keyword>
<accession>A0ABS9TZ83</accession>
<gene>
    <name evidence="6" type="ORF">L0M17_05115</name>
</gene>
<dbReference type="InterPro" id="IPR001077">
    <property type="entry name" value="COMT_C"/>
</dbReference>
<feature type="domain" description="O-methyltransferase C-terminal" evidence="4">
    <location>
        <begin position="143"/>
        <end position="350"/>
    </location>
</feature>
<dbReference type="InterPro" id="IPR036390">
    <property type="entry name" value="WH_DNA-bd_sf"/>
</dbReference>
<proteinExistence type="predicted"/>
<dbReference type="RefSeq" id="WP_241052334.1">
    <property type="nucleotide sequence ID" value="NZ_JAKZBV010000001.1"/>
</dbReference>
<dbReference type="InterPro" id="IPR012967">
    <property type="entry name" value="COMT_dimerisation"/>
</dbReference>
<evidence type="ECO:0000256" key="2">
    <source>
        <dbReference type="ARBA" id="ARBA00022679"/>
    </source>
</evidence>
<evidence type="ECO:0000259" key="5">
    <source>
        <dbReference type="Pfam" id="PF08100"/>
    </source>
</evidence>
<dbReference type="PROSITE" id="PS51683">
    <property type="entry name" value="SAM_OMT_II"/>
    <property type="match status" value="1"/>
</dbReference>
<dbReference type="Pfam" id="PF08100">
    <property type="entry name" value="Dimerisation"/>
    <property type="match status" value="1"/>
</dbReference>
<evidence type="ECO:0000256" key="3">
    <source>
        <dbReference type="ARBA" id="ARBA00022691"/>
    </source>
</evidence>
<dbReference type="Gene3D" id="1.10.287.1350">
    <property type="match status" value="1"/>
</dbReference>
<evidence type="ECO:0008006" key="8">
    <source>
        <dbReference type="Google" id="ProtNLM"/>
    </source>
</evidence>
<dbReference type="Proteomes" id="UP001202922">
    <property type="component" value="Unassembled WGS sequence"/>
</dbReference>
<dbReference type="Pfam" id="PF00891">
    <property type="entry name" value="Methyltransf_2"/>
    <property type="match status" value="1"/>
</dbReference>
<dbReference type="PANTHER" id="PTHR43712">
    <property type="entry name" value="PUTATIVE (AFU_ORTHOLOGUE AFUA_4G14580)-RELATED"/>
    <property type="match status" value="1"/>
</dbReference>
<keyword evidence="1" id="KW-0489">Methyltransferase</keyword>
<evidence type="ECO:0000256" key="1">
    <source>
        <dbReference type="ARBA" id="ARBA00022603"/>
    </source>
</evidence>
<comment type="caution">
    <text evidence="6">The sequence shown here is derived from an EMBL/GenBank/DDBJ whole genome shotgun (WGS) entry which is preliminary data.</text>
</comment>
<reference evidence="6 7" key="1">
    <citation type="submission" date="2022-03" db="EMBL/GenBank/DDBJ databases">
        <title>Sinomonas sp. isolated from a soil.</title>
        <authorList>
            <person name="Han J."/>
            <person name="Kim D.-U."/>
        </authorList>
    </citation>
    <scope>NUCLEOTIDE SEQUENCE [LARGE SCALE GENOMIC DNA]</scope>
    <source>
        <strain evidence="6 7">5-5</strain>
    </source>
</reference>
<keyword evidence="7" id="KW-1185">Reference proteome</keyword>
<dbReference type="InterPro" id="IPR036388">
    <property type="entry name" value="WH-like_DNA-bd_sf"/>
</dbReference>
<dbReference type="PIRSF" id="PIRSF005739">
    <property type="entry name" value="O-mtase"/>
    <property type="match status" value="1"/>
</dbReference>
<evidence type="ECO:0000259" key="4">
    <source>
        <dbReference type="Pfam" id="PF00891"/>
    </source>
</evidence>
<dbReference type="SUPFAM" id="SSF53335">
    <property type="entry name" value="S-adenosyl-L-methionine-dependent methyltransferases"/>
    <property type="match status" value="1"/>
</dbReference>
<dbReference type="PANTHER" id="PTHR43712:SF2">
    <property type="entry name" value="O-METHYLTRANSFERASE CICE"/>
    <property type="match status" value="1"/>
</dbReference>
<evidence type="ECO:0000313" key="7">
    <source>
        <dbReference type="Proteomes" id="UP001202922"/>
    </source>
</evidence>
<evidence type="ECO:0000313" key="6">
    <source>
        <dbReference type="EMBL" id="MCH6469375.1"/>
    </source>
</evidence>
<feature type="domain" description="O-methyltransferase dimerisation" evidence="5">
    <location>
        <begin position="45"/>
        <end position="121"/>
    </location>
</feature>
<organism evidence="6 7">
    <name type="scientific">Sinomonas terrae</name>
    <dbReference type="NCBI Taxonomy" id="2908838"/>
    <lineage>
        <taxon>Bacteria</taxon>
        <taxon>Bacillati</taxon>
        <taxon>Actinomycetota</taxon>
        <taxon>Actinomycetes</taxon>
        <taxon>Micrococcales</taxon>
        <taxon>Micrococcaceae</taxon>
        <taxon>Sinomonas</taxon>
    </lineage>
</organism>
<dbReference type="Gene3D" id="1.10.10.10">
    <property type="entry name" value="Winged helix-like DNA-binding domain superfamily/Winged helix DNA-binding domain"/>
    <property type="match status" value="1"/>
</dbReference>
<dbReference type="EMBL" id="JAKZBV010000001">
    <property type="protein sequence ID" value="MCH6469375.1"/>
    <property type="molecule type" value="Genomic_DNA"/>
</dbReference>
<name>A0ABS9TZ83_9MICC</name>
<dbReference type="SUPFAM" id="SSF46785">
    <property type="entry name" value="Winged helix' DNA-binding domain"/>
    <property type="match status" value="1"/>
</dbReference>
<dbReference type="InterPro" id="IPR016461">
    <property type="entry name" value="COMT-like"/>
</dbReference>
<dbReference type="InterPro" id="IPR029063">
    <property type="entry name" value="SAM-dependent_MTases_sf"/>
</dbReference>